<protein>
    <recommendedName>
        <fullName evidence="3">ArsR family transcriptional regulator</fullName>
    </recommendedName>
</protein>
<reference evidence="1 2" key="1">
    <citation type="submission" date="2021-03" db="EMBL/GenBank/DDBJ databases">
        <title>Genomic Encyclopedia of Type Strains, Phase IV (KMG-IV): sequencing the most valuable type-strain genomes for metagenomic binning, comparative biology and taxonomic classification.</title>
        <authorList>
            <person name="Goeker M."/>
        </authorList>
    </citation>
    <scope>NUCLEOTIDE SEQUENCE [LARGE SCALE GENOMIC DNA]</scope>
    <source>
        <strain evidence="1 2">DSM 14349</strain>
    </source>
</reference>
<dbReference type="RefSeq" id="WP_210087599.1">
    <property type="nucleotide sequence ID" value="NZ_JAGGKG010000002.1"/>
</dbReference>
<accession>A0ABS4FMZ5</accession>
<gene>
    <name evidence="1" type="ORF">J2Z32_000518</name>
</gene>
<organism evidence="1 2">
    <name type="scientific">Paenibacillus turicensis</name>
    <dbReference type="NCBI Taxonomy" id="160487"/>
    <lineage>
        <taxon>Bacteria</taxon>
        <taxon>Bacillati</taxon>
        <taxon>Bacillota</taxon>
        <taxon>Bacilli</taxon>
        <taxon>Bacillales</taxon>
        <taxon>Paenibacillaceae</taxon>
        <taxon>Paenibacillus</taxon>
    </lineage>
</organism>
<comment type="caution">
    <text evidence="1">The sequence shown here is derived from an EMBL/GenBank/DDBJ whole genome shotgun (WGS) entry which is preliminary data.</text>
</comment>
<dbReference type="InterPro" id="IPR036390">
    <property type="entry name" value="WH_DNA-bd_sf"/>
</dbReference>
<keyword evidence="2" id="KW-1185">Reference proteome</keyword>
<evidence type="ECO:0000313" key="2">
    <source>
        <dbReference type="Proteomes" id="UP001519272"/>
    </source>
</evidence>
<dbReference type="InterPro" id="IPR036388">
    <property type="entry name" value="WH-like_DNA-bd_sf"/>
</dbReference>
<evidence type="ECO:0008006" key="3">
    <source>
        <dbReference type="Google" id="ProtNLM"/>
    </source>
</evidence>
<name>A0ABS4FMZ5_9BACL</name>
<proteinExistence type="predicted"/>
<dbReference type="SUPFAM" id="SSF46785">
    <property type="entry name" value="Winged helix' DNA-binding domain"/>
    <property type="match status" value="1"/>
</dbReference>
<dbReference type="Gene3D" id="1.10.10.10">
    <property type="entry name" value="Winged helix-like DNA-binding domain superfamily/Winged helix DNA-binding domain"/>
    <property type="match status" value="1"/>
</dbReference>
<sequence>MTYQLKIDVSPVYELISSFLIYTTQKWVNNLDVGSQWIEDAHQMISSEHHADFEAAKLLPFTDYDHLYALAITREAEAGIPEFLDFLNMQEATELADCISSLVPHVKIEDMIRIKEKYTPLLRVWYESYFTTVEDQYVPLLMEDAAEKLILANKMDMDMLIEYASGGLVLEPEQHIDKVILLPTIHLRPLNTYYFYENLLFIQYPIDLPQCDEDEPPISLLRLTRAISKAEYLRLLRYVALGPKSMHEIVTALGITRDELLHQLLILRVAGLLRTHLLGQDDEKFSIRPDGVAELPIFLESYIRL</sequence>
<dbReference type="EMBL" id="JAGGKG010000002">
    <property type="protein sequence ID" value="MBP1903901.1"/>
    <property type="molecule type" value="Genomic_DNA"/>
</dbReference>
<evidence type="ECO:0000313" key="1">
    <source>
        <dbReference type="EMBL" id="MBP1903901.1"/>
    </source>
</evidence>
<dbReference type="Proteomes" id="UP001519272">
    <property type="component" value="Unassembled WGS sequence"/>
</dbReference>